<proteinExistence type="predicted"/>
<keyword evidence="3" id="KW-1185">Reference proteome</keyword>
<evidence type="ECO:0000313" key="2">
    <source>
        <dbReference type="EMBL" id="KAF7811555.1"/>
    </source>
</evidence>
<sequence>MCLRRESNDTNNGANCELLNSERRVKRESEKLISKLGEESIYLSSYSISNQDLDSELADVYTTEFLNIIFGSRLLYHELKLKHHHHTRPPSTTFVHSRHHRLEATADHLRKPPPTTTKAFNPQL</sequence>
<dbReference type="EMBL" id="JAAIUW010000010">
    <property type="protein sequence ID" value="KAF7811555.1"/>
    <property type="molecule type" value="Genomic_DNA"/>
</dbReference>
<dbReference type="AlphaFoldDB" id="A0A834SWK9"/>
<evidence type="ECO:0000313" key="3">
    <source>
        <dbReference type="Proteomes" id="UP000634136"/>
    </source>
</evidence>
<gene>
    <name evidence="2" type="ORF">G2W53_032531</name>
</gene>
<name>A0A834SWK9_9FABA</name>
<reference evidence="2" key="1">
    <citation type="submission" date="2020-09" db="EMBL/GenBank/DDBJ databases">
        <title>Genome-Enabled Discovery of Anthraquinone Biosynthesis in Senna tora.</title>
        <authorList>
            <person name="Kang S.-H."/>
            <person name="Pandey R.P."/>
            <person name="Lee C.-M."/>
            <person name="Sim J.-S."/>
            <person name="Jeong J.-T."/>
            <person name="Choi B.-S."/>
            <person name="Jung M."/>
            <person name="Ginzburg D."/>
            <person name="Zhao K."/>
            <person name="Won S.Y."/>
            <person name="Oh T.-J."/>
            <person name="Yu Y."/>
            <person name="Kim N.-H."/>
            <person name="Lee O.R."/>
            <person name="Lee T.-H."/>
            <person name="Bashyal P."/>
            <person name="Kim T.-S."/>
            <person name="Lee W.-H."/>
            <person name="Kawkins C."/>
            <person name="Kim C.-K."/>
            <person name="Kim J.S."/>
            <person name="Ahn B.O."/>
            <person name="Rhee S.Y."/>
            <person name="Sohng J.K."/>
        </authorList>
    </citation>
    <scope>NUCLEOTIDE SEQUENCE</scope>
    <source>
        <tissue evidence="2">Leaf</tissue>
    </source>
</reference>
<dbReference type="Proteomes" id="UP000634136">
    <property type="component" value="Unassembled WGS sequence"/>
</dbReference>
<protein>
    <submittedName>
        <fullName evidence="2">Uncharacterized protein</fullName>
    </submittedName>
</protein>
<feature type="region of interest" description="Disordered" evidence="1">
    <location>
        <begin position="105"/>
        <end position="124"/>
    </location>
</feature>
<comment type="caution">
    <text evidence="2">The sequence shown here is derived from an EMBL/GenBank/DDBJ whole genome shotgun (WGS) entry which is preliminary data.</text>
</comment>
<evidence type="ECO:0000256" key="1">
    <source>
        <dbReference type="SAM" id="MobiDB-lite"/>
    </source>
</evidence>
<organism evidence="2 3">
    <name type="scientific">Senna tora</name>
    <dbReference type="NCBI Taxonomy" id="362788"/>
    <lineage>
        <taxon>Eukaryota</taxon>
        <taxon>Viridiplantae</taxon>
        <taxon>Streptophyta</taxon>
        <taxon>Embryophyta</taxon>
        <taxon>Tracheophyta</taxon>
        <taxon>Spermatophyta</taxon>
        <taxon>Magnoliopsida</taxon>
        <taxon>eudicotyledons</taxon>
        <taxon>Gunneridae</taxon>
        <taxon>Pentapetalae</taxon>
        <taxon>rosids</taxon>
        <taxon>fabids</taxon>
        <taxon>Fabales</taxon>
        <taxon>Fabaceae</taxon>
        <taxon>Caesalpinioideae</taxon>
        <taxon>Cassia clade</taxon>
        <taxon>Senna</taxon>
    </lineage>
</organism>
<accession>A0A834SWK9</accession>